<feature type="transmembrane region" description="Helical" evidence="1">
    <location>
        <begin position="450"/>
        <end position="471"/>
    </location>
</feature>
<feature type="transmembrane region" description="Helical" evidence="1">
    <location>
        <begin position="127"/>
        <end position="154"/>
    </location>
</feature>
<feature type="transmembrane region" description="Helical" evidence="1">
    <location>
        <begin position="491"/>
        <end position="514"/>
    </location>
</feature>
<feature type="transmembrane region" description="Helical" evidence="1">
    <location>
        <begin position="340"/>
        <end position="361"/>
    </location>
</feature>
<organism evidence="2 3">
    <name type="scientific">Gordonia neofelifaecis NRRL B-59395</name>
    <dbReference type="NCBI Taxonomy" id="644548"/>
    <lineage>
        <taxon>Bacteria</taxon>
        <taxon>Bacillati</taxon>
        <taxon>Actinomycetota</taxon>
        <taxon>Actinomycetes</taxon>
        <taxon>Mycobacteriales</taxon>
        <taxon>Gordoniaceae</taxon>
        <taxon>Gordonia</taxon>
    </lineage>
</organism>
<keyword evidence="1" id="KW-1133">Transmembrane helix</keyword>
<feature type="transmembrane region" description="Helical" evidence="1">
    <location>
        <begin position="236"/>
        <end position="257"/>
    </location>
</feature>
<reference evidence="2 3" key="1">
    <citation type="journal article" date="2011" name="J. Bacteriol.">
        <title>Draft Genome Sequence of Gordonia neofelifaecis NRRL B-59395, a Cholesterol-Degrading Actinomycete.</title>
        <authorList>
            <person name="Ge F."/>
            <person name="Li W."/>
            <person name="Chen G."/>
            <person name="Liu Y."/>
            <person name="Zhang G."/>
            <person name="Yong B."/>
            <person name="Wang Q."/>
            <person name="Wang N."/>
            <person name="Huang Z."/>
            <person name="Li W."/>
            <person name="Wang J."/>
            <person name="Wu C."/>
            <person name="Xie Q."/>
            <person name="Liu G."/>
        </authorList>
    </citation>
    <scope>NUCLEOTIDE SEQUENCE [LARGE SCALE GENOMIC DNA]</scope>
    <source>
        <strain evidence="2 3">NRRL B-59395</strain>
    </source>
</reference>
<feature type="transmembrane region" description="Helical" evidence="1">
    <location>
        <begin position="386"/>
        <end position="411"/>
    </location>
</feature>
<dbReference type="AlphaFoldDB" id="F1YPN8"/>
<evidence type="ECO:0000313" key="3">
    <source>
        <dbReference type="Proteomes" id="UP000035065"/>
    </source>
</evidence>
<feature type="transmembrane region" description="Helical" evidence="1">
    <location>
        <begin position="187"/>
        <end position="208"/>
    </location>
</feature>
<dbReference type="OrthoDB" id="2014935at2"/>
<proteinExistence type="predicted"/>
<feature type="transmembrane region" description="Helical" evidence="1">
    <location>
        <begin position="423"/>
        <end position="443"/>
    </location>
</feature>
<dbReference type="eggNOG" id="COG3559">
    <property type="taxonomic scope" value="Bacteria"/>
</dbReference>
<keyword evidence="1" id="KW-0472">Membrane</keyword>
<dbReference type="RefSeq" id="WP_009681077.1">
    <property type="nucleotide sequence ID" value="NZ_AEUD01000027.1"/>
</dbReference>
<sequence length="521" mass="54054">MTIARTGFTAILRMQLRTGWFAALIWIAALGGGYVATVGALDGLYNTPEDFASYEALTEDPAMAAINGTAYGADTLGGVAANEYGFIVAIAVPLMGLMLVNRHTRAQEERGLLELLRSRGVGARAPWSAATLVAVLALVVVGAIMAVTLVAYGVPADEALTYGGSIAVLGTVFAGVAVVVGQLVRRASLVTGAGIVVLGVSYVTRAIGDVHGSWWKWLSPLAWQQETRPFTGDPRLWPLGLTVVVAAALIGTGLVLAGRRDLGAAMFASRPGPTRASGLLRTTFGVAVRDAAGSAAAWIVGAFAVSVVFGAFTDDVADAFAGNQDLARIFGGGDSAQESYLAFCLLLSVLMAMGCLGQGLGRLRAEETGGRLEPTLARSVTRSRWLAAQASVTVVAAVLALLAGGLGLWLTSSDEVDDLMSSAVAYVPAVLVVAALGIALFGIVPRLSALYWAAFGYIVFVAFLGETLSLPEWTMRLSPAYAVGQVPVDQVSAAAEWTMLAATAVLAVAGFIGFRQRDIPR</sequence>
<feature type="transmembrane region" description="Helical" evidence="1">
    <location>
        <begin position="84"/>
        <end position="100"/>
    </location>
</feature>
<evidence type="ECO:0000256" key="1">
    <source>
        <dbReference type="SAM" id="Phobius"/>
    </source>
</evidence>
<feature type="transmembrane region" description="Helical" evidence="1">
    <location>
        <begin position="291"/>
        <end position="312"/>
    </location>
</feature>
<dbReference type="STRING" id="644548.SCNU_19477"/>
<keyword evidence="3" id="KW-1185">Reference proteome</keyword>
<gene>
    <name evidence="2" type="ORF">SCNU_19477</name>
</gene>
<evidence type="ECO:0000313" key="2">
    <source>
        <dbReference type="EMBL" id="EGD53317.1"/>
    </source>
</evidence>
<dbReference type="EMBL" id="AEUD01000027">
    <property type="protein sequence ID" value="EGD53317.1"/>
    <property type="molecule type" value="Genomic_DNA"/>
</dbReference>
<comment type="caution">
    <text evidence="2">The sequence shown here is derived from an EMBL/GenBank/DDBJ whole genome shotgun (WGS) entry which is preliminary data.</text>
</comment>
<feature type="transmembrane region" description="Helical" evidence="1">
    <location>
        <begin position="160"/>
        <end position="180"/>
    </location>
</feature>
<name>F1YPN8_9ACTN</name>
<feature type="transmembrane region" description="Helical" evidence="1">
    <location>
        <begin position="20"/>
        <end position="41"/>
    </location>
</feature>
<dbReference type="Proteomes" id="UP000035065">
    <property type="component" value="Unassembled WGS sequence"/>
</dbReference>
<accession>F1YPN8</accession>
<keyword evidence="1" id="KW-0812">Transmembrane</keyword>
<protein>
    <submittedName>
        <fullName evidence="2">Anibiotic ABC transporter efflux pump</fullName>
    </submittedName>
</protein>